<feature type="transmembrane region" description="Helical" evidence="6">
    <location>
        <begin position="87"/>
        <end position="111"/>
    </location>
</feature>
<evidence type="ECO:0000256" key="4">
    <source>
        <dbReference type="ARBA" id="ARBA00022989"/>
    </source>
</evidence>
<dbReference type="Gene3D" id="1.20.58.220">
    <property type="entry name" value="Phosphate transport system protein phou homolog 2, domain 2"/>
    <property type="match status" value="1"/>
</dbReference>
<feature type="transmembrane region" description="Helical" evidence="6">
    <location>
        <begin position="245"/>
        <end position="263"/>
    </location>
</feature>
<keyword evidence="9" id="KW-1185">Reference proteome</keyword>
<dbReference type="InterPro" id="IPR038078">
    <property type="entry name" value="PhoU-like_sf"/>
</dbReference>
<evidence type="ECO:0000256" key="2">
    <source>
        <dbReference type="ARBA" id="ARBA00022475"/>
    </source>
</evidence>
<evidence type="ECO:0000259" key="7">
    <source>
        <dbReference type="Pfam" id="PF01895"/>
    </source>
</evidence>
<dbReference type="EMBL" id="CP104964">
    <property type="protein sequence ID" value="UXN67970.1"/>
    <property type="molecule type" value="Genomic_DNA"/>
</dbReference>
<feature type="transmembrane region" description="Helical" evidence="6">
    <location>
        <begin position="161"/>
        <end position="185"/>
    </location>
</feature>
<feature type="domain" description="PhoU" evidence="7">
    <location>
        <begin position="340"/>
        <end position="420"/>
    </location>
</feature>
<evidence type="ECO:0000313" key="8">
    <source>
        <dbReference type="EMBL" id="UXN67970.1"/>
    </source>
</evidence>
<dbReference type="RefSeq" id="WP_262165546.1">
    <property type="nucleotide sequence ID" value="NZ_CP104964.1"/>
</dbReference>
<geneLocation type="plasmid" evidence="8 9">
    <name>p_unnamed1</name>
</geneLocation>
<dbReference type="Proteomes" id="UP001061862">
    <property type="component" value="Plasmid p_unnamed1"/>
</dbReference>
<keyword evidence="5 6" id="KW-0472">Membrane</keyword>
<evidence type="ECO:0000256" key="1">
    <source>
        <dbReference type="ARBA" id="ARBA00004651"/>
    </source>
</evidence>
<name>A0ABY6C6U2_9HYPH</name>
<evidence type="ECO:0000256" key="6">
    <source>
        <dbReference type="SAM" id="Phobius"/>
    </source>
</evidence>
<proteinExistence type="predicted"/>
<dbReference type="SUPFAM" id="SSF109755">
    <property type="entry name" value="PhoU-like"/>
    <property type="match status" value="1"/>
</dbReference>
<gene>
    <name evidence="8" type="ORF">N8A98_00140</name>
</gene>
<keyword evidence="3 6" id="KW-0812">Transmembrane</keyword>
<dbReference type="InterPro" id="IPR003841">
    <property type="entry name" value="Na/Pi_transpt"/>
</dbReference>
<accession>A0ABY6C6U2</accession>
<evidence type="ECO:0000313" key="9">
    <source>
        <dbReference type="Proteomes" id="UP001061862"/>
    </source>
</evidence>
<comment type="subcellular location">
    <subcellularLocation>
        <location evidence="1">Cell membrane</location>
        <topology evidence="1">Multi-pass membrane protein</topology>
    </subcellularLocation>
</comment>
<dbReference type="InterPro" id="IPR026022">
    <property type="entry name" value="PhoU_dom"/>
</dbReference>
<dbReference type="PANTHER" id="PTHR10010">
    <property type="entry name" value="SOLUTE CARRIER FAMILY 34 SODIUM PHOSPHATE , MEMBER 2-RELATED"/>
    <property type="match status" value="1"/>
</dbReference>
<protein>
    <submittedName>
        <fullName evidence="8">Na/Pi cotransporter family protein</fullName>
    </submittedName>
</protein>
<feature type="transmembrane region" description="Helical" evidence="6">
    <location>
        <begin position="191"/>
        <end position="224"/>
    </location>
</feature>
<sequence length="546" mass="58427">MASTLVLIDLLGAAALLLLGLRLLKSGVSTALGARLRQFLASSTRNRLTAFGAGLLTTLALQSSTAMAVIVSSFVAQGLVAPAMAQAVMLGANVGTAVVAQILSFDIHWLAPITILLGVIVGSRKSRRSRGLGEIGIGIGLMLLSLRLMSEATEPMRESEALVAFFALLSDAPVIAIGLSAALAAVSASSLAVVLFIMSLAAAGSIGHELCLLLVAGANVGGALPPVFATASEGTAARRVVISNLAVRGAGAMVLLLIAGWLTDHLPASVNLAQLTIEAHLAFNVGLALVFLPVIGPMSRLLTRLFPDKPTAKDTGPRHLDEALISDPPSALAAAMRETLRVGDLIEKMLEISLVALRTNDEHLCRSVSQLDDEVDAVHQAIKLYLARIERTGMDEAARRQSSNILDYAINLEHAGDITERSLSRLTVKKIEKQLQYSPEGMSEIEDLFRDTIDNLQLAQRVFINRDAQIARRLMEGKVTIRRKERASVERHMSRLQDQRPDTLQTTSLHVDVLRDLKRINGHLMSVAAPILEEAGMLRASRLRKG</sequence>
<feature type="domain" description="PhoU" evidence="7">
    <location>
        <begin position="446"/>
        <end position="528"/>
    </location>
</feature>
<organism evidence="8 9">
    <name type="scientific">Devosia neptuniae</name>
    <dbReference type="NCBI Taxonomy" id="191302"/>
    <lineage>
        <taxon>Bacteria</taxon>
        <taxon>Pseudomonadati</taxon>
        <taxon>Pseudomonadota</taxon>
        <taxon>Alphaproteobacteria</taxon>
        <taxon>Hyphomicrobiales</taxon>
        <taxon>Devosiaceae</taxon>
        <taxon>Devosia</taxon>
    </lineage>
</organism>
<keyword evidence="8" id="KW-0614">Plasmid</keyword>
<dbReference type="NCBIfam" id="NF037997">
    <property type="entry name" value="Na_Pi_symport"/>
    <property type="match status" value="1"/>
</dbReference>
<dbReference type="PANTHER" id="PTHR10010:SF46">
    <property type="entry name" value="SODIUM-DEPENDENT PHOSPHATE TRANSPORT PROTEIN 2B"/>
    <property type="match status" value="1"/>
</dbReference>
<feature type="transmembrane region" description="Helical" evidence="6">
    <location>
        <begin position="275"/>
        <end position="295"/>
    </location>
</feature>
<dbReference type="Pfam" id="PF01895">
    <property type="entry name" value="PhoU"/>
    <property type="match status" value="2"/>
</dbReference>
<evidence type="ECO:0000256" key="5">
    <source>
        <dbReference type="ARBA" id="ARBA00023136"/>
    </source>
</evidence>
<keyword evidence="4 6" id="KW-1133">Transmembrane helix</keyword>
<reference evidence="8 9" key="1">
    <citation type="submission" date="2022-09" db="EMBL/GenBank/DDBJ databases">
        <title>Interaction between co-microsymbionts with complementary sets of symbiotic genes in legume-rhizobium systems.</title>
        <authorList>
            <person name="Safronova V."/>
            <person name="Sazanova A."/>
            <person name="Afonin A."/>
            <person name="Chirak E."/>
        </authorList>
    </citation>
    <scope>NUCLEOTIDE SEQUENCE [LARGE SCALE GENOMIC DNA]</scope>
    <source>
        <strain evidence="8 9">A18/4-1</strain>
        <plasmid evidence="8 9">p_unnamed1</plasmid>
    </source>
</reference>
<dbReference type="Pfam" id="PF02690">
    <property type="entry name" value="Na_Pi_cotrans"/>
    <property type="match status" value="1"/>
</dbReference>
<keyword evidence="2" id="KW-1003">Cell membrane</keyword>
<feature type="transmembrane region" description="Helical" evidence="6">
    <location>
        <begin position="49"/>
        <end position="75"/>
    </location>
</feature>
<evidence type="ECO:0000256" key="3">
    <source>
        <dbReference type="ARBA" id="ARBA00022692"/>
    </source>
</evidence>